<dbReference type="AlphaFoldDB" id="A0A1H8BP90"/>
<evidence type="ECO:0000256" key="1">
    <source>
        <dbReference type="ARBA" id="ARBA00010945"/>
    </source>
</evidence>
<evidence type="ECO:0000313" key="4">
    <source>
        <dbReference type="Proteomes" id="UP000199158"/>
    </source>
</evidence>
<dbReference type="InterPro" id="IPR043502">
    <property type="entry name" value="DNA/RNA_pol_sf"/>
</dbReference>
<gene>
    <name evidence="3" type="ORF">SAMN05216180_1979</name>
</gene>
<sequence>MDRTILHVDLNNFYPSVECLHRLEMRGQPVAVGEDVEQPHRIILAKNYIAKRYDVKTDDVIWQAKQKCPNLIVLPPLSASLVIRPAKS</sequence>
<dbReference type="PANTHER" id="PTHR11076:SF33">
    <property type="entry name" value="DNA POLYMERASE KAPPA"/>
    <property type="match status" value="1"/>
</dbReference>
<evidence type="ECO:0000259" key="2">
    <source>
        <dbReference type="PROSITE" id="PS50173"/>
    </source>
</evidence>
<dbReference type="GO" id="GO:0006281">
    <property type="term" value="P:DNA repair"/>
    <property type="evidence" value="ECO:0007669"/>
    <property type="project" value="InterPro"/>
</dbReference>
<protein>
    <submittedName>
        <fullName evidence="3">DNA polymerase-4</fullName>
    </submittedName>
</protein>
<dbReference type="InterPro" id="IPR050116">
    <property type="entry name" value="DNA_polymerase-Y"/>
</dbReference>
<dbReference type="GO" id="GO:0005829">
    <property type="term" value="C:cytosol"/>
    <property type="evidence" value="ECO:0007669"/>
    <property type="project" value="TreeGrafter"/>
</dbReference>
<dbReference type="EMBL" id="FOCG01000001">
    <property type="protein sequence ID" value="SEM83717.1"/>
    <property type="molecule type" value="Genomic_DNA"/>
</dbReference>
<dbReference type="GO" id="GO:0042276">
    <property type="term" value="P:error-prone translesion synthesis"/>
    <property type="evidence" value="ECO:0007669"/>
    <property type="project" value="TreeGrafter"/>
</dbReference>
<feature type="domain" description="UmuC" evidence="2">
    <location>
        <begin position="5"/>
        <end position="75"/>
    </location>
</feature>
<dbReference type="Pfam" id="PF00817">
    <property type="entry name" value="IMS"/>
    <property type="match status" value="1"/>
</dbReference>
<comment type="similarity">
    <text evidence="1">Belongs to the DNA polymerase type-Y family.</text>
</comment>
<keyword evidence="4" id="KW-1185">Reference proteome</keyword>
<reference evidence="3 4" key="1">
    <citation type="submission" date="2016-10" db="EMBL/GenBank/DDBJ databases">
        <authorList>
            <person name="de Groot N.N."/>
        </authorList>
    </citation>
    <scope>NUCLEOTIDE SEQUENCE [LARGE SCALE GENOMIC DNA]</scope>
    <source>
        <strain evidence="3 4">CGMCC 1.5070</strain>
    </source>
</reference>
<dbReference type="InterPro" id="IPR043128">
    <property type="entry name" value="Rev_trsase/Diguanyl_cyclase"/>
</dbReference>
<dbReference type="Gene3D" id="3.40.1170.60">
    <property type="match status" value="1"/>
</dbReference>
<name>A0A1H8BP90_9FIRM</name>
<dbReference type="Proteomes" id="UP000199158">
    <property type="component" value="Unassembled WGS sequence"/>
</dbReference>
<dbReference type="PANTHER" id="PTHR11076">
    <property type="entry name" value="DNA REPAIR POLYMERASE UMUC / TRANSFERASE FAMILY MEMBER"/>
    <property type="match status" value="1"/>
</dbReference>
<dbReference type="Gene3D" id="3.30.70.270">
    <property type="match status" value="1"/>
</dbReference>
<proteinExistence type="inferred from homology"/>
<dbReference type="GO" id="GO:0003887">
    <property type="term" value="F:DNA-directed DNA polymerase activity"/>
    <property type="evidence" value="ECO:0007669"/>
    <property type="project" value="TreeGrafter"/>
</dbReference>
<organism evidence="3 4">
    <name type="scientific">Hydrogenoanaerobacterium saccharovorans</name>
    <dbReference type="NCBI Taxonomy" id="474960"/>
    <lineage>
        <taxon>Bacteria</taxon>
        <taxon>Bacillati</taxon>
        <taxon>Bacillota</taxon>
        <taxon>Clostridia</taxon>
        <taxon>Eubacteriales</taxon>
        <taxon>Oscillospiraceae</taxon>
        <taxon>Hydrogenoanaerobacterium</taxon>
    </lineage>
</organism>
<dbReference type="STRING" id="474960.SAMN05216180_1979"/>
<accession>A0A1H8BP90</accession>
<dbReference type="SUPFAM" id="SSF56672">
    <property type="entry name" value="DNA/RNA polymerases"/>
    <property type="match status" value="1"/>
</dbReference>
<dbReference type="GO" id="GO:0009432">
    <property type="term" value="P:SOS response"/>
    <property type="evidence" value="ECO:0007669"/>
    <property type="project" value="TreeGrafter"/>
</dbReference>
<dbReference type="InterPro" id="IPR001126">
    <property type="entry name" value="UmuC"/>
</dbReference>
<evidence type="ECO:0000313" key="3">
    <source>
        <dbReference type="EMBL" id="SEM83717.1"/>
    </source>
</evidence>
<dbReference type="PROSITE" id="PS50173">
    <property type="entry name" value="UMUC"/>
    <property type="match status" value="1"/>
</dbReference>